<gene>
    <name evidence="1" type="ORF">KL86DES1_20343</name>
</gene>
<name>A0A212L384_9BACT</name>
<reference evidence="1" key="1">
    <citation type="submission" date="2016-08" db="EMBL/GenBank/DDBJ databases">
        <authorList>
            <person name="Seilhamer J.J."/>
        </authorList>
    </citation>
    <scope>NUCLEOTIDE SEQUENCE</scope>
    <source>
        <strain evidence="1">86-1</strain>
    </source>
</reference>
<protein>
    <submittedName>
        <fullName evidence="1">Uncharacterized protein</fullName>
    </submittedName>
</protein>
<accession>A0A212L384</accession>
<proteinExistence type="predicted"/>
<evidence type="ECO:0000313" key="1">
    <source>
        <dbReference type="EMBL" id="SCM72013.1"/>
    </source>
</evidence>
<sequence length="61" mass="6584">MAGNGASDLRRALQNQSFPGDAANPQAAATLLLECFRLLLRIRRPNAGRRPALTAGRLQIL</sequence>
<dbReference type="EMBL" id="FMJC01000002">
    <property type="protein sequence ID" value="SCM72013.1"/>
    <property type="molecule type" value="Genomic_DNA"/>
</dbReference>
<dbReference type="AlphaFoldDB" id="A0A212L384"/>
<organism evidence="1">
    <name type="scientific">uncultured Desulfovibrio sp</name>
    <dbReference type="NCBI Taxonomy" id="167968"/>
    <lineage>
        <taxon>Bacteria</taxon>
        <taxon>Pseudomonadati</taxon>
        <taxon>Thermodesulfobacteriota</taxon>
        <taxon>Desulfovibrionia</taxon>
        <taxon>Desulfovibrionales</taxon>
        <taxon>Desulfovibrionaceae</taxon>
        <taxon>Desulfovibrio</taxon>
        <taxon>environmental samples</taxon>
    </lineage>
</organism>